<feature type="signal peptide" evidence="8">
    <location>
        <begin position="1"/>
        <end position="27"/>
    </location>
</feature>
<evidence type="ECO:0000259" key="9">
    <source>
        <dbReference type="PROSITE" id="PS50866"/>
    </source>
</evidence>
<comment type="similarity">
    <text evidence="2 7">Belongs to the EMP24/GP25L family.</text>
</comment>
<dbReference type="PROSITE" id="PS50866">
    <property type="entry name" value="GOLD"/>
    <property type="match status" value="1"/>
</dbReference>
<keyword evidence="3 7" id="KW-0812">Transmembrane</keyword>
<feature type="domain" description="GOLD" evidence="9">
    <location>
        <begin position="37"/>
        <end position="123"/>
    </location>
</feature>
<dbReference type="EMBL" id="HBFS01009841">
    <property type="protein sequence ID" value="CAD8913513.1"/>
    <property type="molecule type" value="Transcribed_RNA"/>
</dbReference>
<feature type="chain" id="PRO_5031227527" description="GOLD domain-containing protein" evidence="8">
    <location>
        <begin position="28"/>
        <end position="216"/>
    </location>
</feature>
<evidence type="ECO:0000256" key="7">
    <source>
        <dbReference type="RuleBase" id="RU003827"/>
    </source>
</evidence>
<organism evidence="10">
    <name type="scientific">Bicosoecida sp. CB-2014</name>
    <dbReference type="NCBI Taxonomy" id="1486930"/>
    <lineage>
        <taxon>Eukaryota</taxon>
        <taxon>Sar</taxon>
        <taxon>Stramenopiles</taxon>
        <taxon>Bigyra</taxon>
        <taxon>Opalozoa</taxon>
        <taxon>Bicosoecida</taxon>
    </lineage>
</organism>
<accession>A0A7S1G8D0</accession>
<name>A0A7S1G8D0_9STRA</name>
<evidence type="ECO:0000256" key="2">
    <source>
        <dbReference type="ARBA" id="ARBA00007104"/>
    </source>
</evidence>
<dbReference type="GO" id="GO:0016020">
    <property type="term" value="C:membrane"/>
    <property type="evidence" value="ECO:0007669"/>
    <property type="project" value="UniProtKB-SubCell"/>
</dbReference>
<sequence length="216" mass="24133">MAAVGRVGGVVALAVVFALAAAPGADALFFKLKDGTSRCFIEEVPSDTLVVAEYKSPDTTESRSVEASVKSPSGAEVITRVLDAEGRFAFTSDEAGEHIVCFQLSGQFFGTPTEVRVDLRLNVGEMAIDYAEIARKEHLSTLELEVRKLNDKMRDVKREQNYQRSRELKFRDTSEATNSRVQWWSLFQTAVLVVSGVYQVKVLKDFFRSRRLTTKR</sequence>
<keyword evidence="5" id="KW-1133">Transmembrane helix</keyword>
<evidence type="ECO:0000256" key="1">
    <source>
        <dbReference type="ARBA" id="ARBA00004479"/>
    </source>
</evidence>
<comment type="subcellular location">
    <subcellularLocation>
        <location evidence="1 7">Membrane</location>
        <topology evidence="1 7">Single-pass type I membrane protein</topology>
    </subcellularLocation>
</comment>
<proteinExistence type="inferred from homology"/>
<evidence type="ECO:0000256" key="3">
    <source>
        <dbReference type="ARBA" id="ARBA00022692"/>
    </source>
</evidence>
<evidence type="ECO:0000256" key="5">
    <source>
        <dbReference type="ARBA" id="ARBA00022989"/>
    </source>
</evidence>
<keyword evidence="6" id="KW-0472">Membrane</keyword>
<gene>
    <name evidence="10" type="ORF">BSP0115_LOCUS6765</name>
</gene>
<dbReference type="InterPro" id="IPR009038">
    <property type="entry name" value="GOLD_dom"/>
</dbReference>
<protein>
    <recommendedName>
        <fullName evidence="9">GOLD domain-containing protein</fullName>
    </recommendedName>
</protein>
<evidence type="ECO:0000256" key="8">
    <source>
        <dbReference type="SAM" id="SignalP"/>
    </source>
</evidence>
<dbReference type="InterPro" id="IPR015720">
    <property type="entry name" value="Emp24-like"/>
</dbReference>
<dbReference type="PANTHER" id="PTHR22811">
    <property type="entry name" value="TRANSMEMBRANE EMP24 DOMAIN-CONTAINING PROTEIN"/>
    <property type="match status" value="1"/>
</dbReference>
<evidence type="ECO:0000256" key="4">
    <source>
        <dbReference type="ARBA" id="ARBA00022729"/>
    </source>
</evidence>
<keyword evidence="4 8" id="KW-0732">Signal</keyword>
<dbReference type="AlphaFoldDB" id="A0A7S1G8D0"/>
<evidence type="ECO:0000313" key="10">
    <source>
        <dbReference type="EMBL" id="CAD8913513.1"/>
    </source>
</evidence>
<reference evidence="10" key="1">
    <citation type="submission" date="2021-01" db="EMBL/GenBank/DDBJ databases">
        <authorList>
            <person name="Corre E."/>
            <person name="Pelletier E."/>
            <person name="Niang G."/>
            <person name="Scheremetjew M."/>
            <person name="Finn R."/>
            <person name="Kale V."/>
            <person name="Holt S."/>
            <person name="Cochrane G."/>
            <person name="Meng A."/>
            <person name="Brown T."/>
            <person name="Cohen L."/>
        </authorList>
    </citation>
    <scope>NUCLEOTIDE SEQUENCE</scope>
    <source>
        <strain evidence="10">Ms1</strain>
    </source>
</reference>
<dbReference type="SMART" id="SM01190">
    <property type="entry name" value="EMP24_GP25L"/>
    <property type="match status" value="1"/>
</dbReference>
<evidence type="ECO:0000256" key="6">
    <source>
        <dbReference type="ARBA" id="ARBA00023136"/>
    </source>
</evidence>
<dbReference type="Pfam" id="PF01105">
    <property type="entry name" value="EMP24_GP25L"/>
    <property type="match status" value="1"/>
</dbReference>